<comment type="caution">
    <text evidence="3">The sequence shown here is derived from an EMBL/GenBank/DDBJ whole genome shotgun (WGS) entry which is preliminary data.</text>
</comment>
<protein>
    <recommendedName>
        <fullName evidence="2">DUF4042 domain-containing protein</fullName>
    </recommendedName>
</protein>
<gene>
    <name evidence="3" type="ORF">KC19_1G314200</name>
</gene>
<dbReference type="Proteomes" id="UP000822688">
    <property type="component" value="Chromosome 1"/>
</dbReference>
<dbReference type="InterPro" id="IPR052107">
    <property type="entry name" value="HEAT6"/>
</dbReference>
<dbReference type="AlphaFoldDB" id="A0A8T0JE03"/>
<proteinExistence type="predicted"/>
<reference evidence="3" key="1">
    <citation type="submission" date="2020-06" db="EMBL/GenBank/DDBJ databases">
        <title>WGS assembly of Ceratodon purpureus strain R40.</title>
        <authorList>
            <person name="Carey S.B."/>
            <person name="Jenkins J."/>
            <person name="Shu S."/>
            <person name="Lovell J.T."/>
            <person name="Sreedasyam A."/>
            <person name="Maumus F."/>
            <person name="Tiley G.P."/>
            <person name="Fernandez-Pozo N."/>
            <person name="Barry K."/>
            <person name="Chen C."/>
            <person name="Wang M."/>
            <person name="Lipzen A."/>
            <person name="Daum C."/>
            <person name="Saski C.A."/>
            <person name="Payton A.C."/>
            <person name="Mcbreen J.C."/>
            <person name="Conrad R.E."/>
            <person name="Kollar L.M."/>
            <person name="Olsson S."/>
            <person name="Huttunen S."/>
            <person name="Landis J.B."/>
            <person name="Wickett N.J."/>
            <person name="Johnson M.G."/>
            <person name="Rensing S.A."/>
            <person name="Grimwood J."/>
            <person name="Schmutz J."/>
            <person name="Mcdaniel S.F."/>
        </authorList>
    </citation>
    <scope>NUCLEOTIDE SEQUENCE</scope>
    <source>
        <strain evidence="3">R40</strain>
    </source>
</reference>
<accession>A0A8T0JE03</accession>
<evidence type="ECO:0000259" key="2">
    <source>
        <dbReference type="Pfam" id="PF13251"/>
    </source>
</evidence>
<dbReference type="InterPro" id="IPR016024">
    <property type="entry name" value="ARM-type_fold"/>
</dbReference>
<evidence type="ECO:0000313" key="3">
    <source>
        <dbReference type="EMBL" id="KAG0593233.1"/>
    </source>
</evidence>
<evidence type="ECO:0000313" key="4">
    <source>
        <dbReference type="Proteomes" id="UP000822688"/>
    </source>
</evidence>
<dbReference type="InterPro" id="IPR025283">
    <property type="entry name" value="DUF4042"/>
</dbReference>
<dbReference type="InterPro" id="IPR011989">
    <property type="entry name" value="ARM-like"/>
</dbReference>
<feature type="domain" description="DUF4042" evidence="2">
    <location>
        <begin position="364"/>
        <end position="547"/>
    </location>
</feature>
<feature type="region of interest" description="Disordered" evidence="1">
    <location>
        <begin position="320"/>
        <end position="358"/>
    </location>
</feature>
<dbReference type="PANTHER" id="PTHR13366">
    <property type="entry name" value="MALARIA ANTIGEN-RELATED"/>
    <property type="match status" value="1"/>
</dbReference>
<sequence length="1175" mass="127239">MAEQQRTSCAWRWVFDSLRAAVEPASLVPHLLSHSPALLQSISRIPPREVSGDISLLVQTVSATWLPVVGAESARTCRLTCNLINEISFRMQLEFSSYALLTLVNFFQGVITSATPVIVLEGEGGTDASKAKVEALTALGQVLHDNGDQLPVAEVSLLVSFLLGLINHPATALRGQHNGSGLRPSIAAWSRNFDDDMEVQRLAFVAIGNLFTRAGPVISNDTWRFTVQELRTVLERFASKGPLTEGSDASRYFSAFLRCIHLVLSDRKGSLEEHVAAYVGFLRMFFLYGLSSSQGQTSETRPWKEASAYRPPHLRGKIKSLASTSSGSTGMVNESSSRESLFDSDQSDSDGSVSDNDRYKSSRCRITAISTIQVLARADPKSLHAHWALLLPTHDVLQPRPYQATLLTTMLFDPIVKTRVVAAATVSVMLEGPVRAFLQVAEYRQLAQKAPFTTLSGTLGQIVIQLHTGLVHVVSNEKHSGTLVAALKALSLLVTSAPYNRLPLQLLPNVVLSVTKKTQELFNSSLDQSNTMTAAVTCLSAALSATPASSGMISILTAKDPKEMGDSVAPHSLLMDLVSYSRPPAPAVVRVEAFQALKAAVHNYPMVVHSFWDQIYEIVAEVVDTGWERVHSSPASPAKGVLSAGYAQPSRICDDKLVQSAIKLLDETLRVLSGFEVPDELHDDSSLKASAVIVGLKSLTLASNSRESVQLDDGCLQWLQALDRLLPGVLVHSAPMVRGAALTCFAGLTPAVFAALPVQKLEFIVSSVMRATRDDDTPAVRSAACRAVGVIVGFPQVSKSKEKVIPIISLLLSRMEDNSAAVRITASWAVANLCDALCTIVETDDATDANYPLEDVPLASLAECTFKAANDGDKVRANVVRALGNLARFVDFSAESSGRNDFMGLVHKNIVYPLTSQAPASQWLGTMVQTFVSCVTTGNVKVQWNVCHALGNLFLNRSIHLSSAPWALSVFSILLLLLRGSANFKIRMHAASALAVPNSREDYGLAFRDVVQTLVQSLDSLENDSGAGPTSMKYQAALSDQITHTTIHVLALGQPQDYDILKDTLPKRANFLHNWLSAVMFSMKRGLSCSNDLSEEAAFGMTSKAVSTVEHDEKPLPPPRDQRGYRHIESQEFSGGSDSKLSIRLADAQRAVKVLSSMYMYGGGFATAQNFQNLL</sequence>
<dbReference type="Gene3D" id="1.25.10.10">
    <property type="entry name" value="Leucine-rich Repeat Variant"/>
    <property type="match status" value="2"/>
</dbReference>
<organism evidence="3 4">
    <name type="scientific">Ceratodon purpureus</name>
    <name type="common">Fire moss</name>
    <name type="synonym">Dicranum purpureum</name>
    <dbReference type="NCBI Taxonomy" id="3225"/>
    <lineage>
        <taxon>Eukaryota</taxon>
        <taxon>Viridiplantae</taxon>
        <taxon>Streptophyta</taxon>
        <taxon>Embryophyta</taxon>
        <taxon>Bryophyta</taxon>
        <taxon>Bryophytina</taxon>
        <taxon>Bryopsida</taxon>
        <taxon>Dicranidae</taxon>
        <taxon>Pseudoditrichales</taxon>
        <taxon>Ditrichaceae</taxon>
        <taxon>Ceratodon</taxon>
    </lineage>
</organism>
<feature type="region of interest" description="Disordered" evidence="1">
    <location>
        <begin position="1106"/>
        <end position="1125"/>
    </location>
</feature>
<dbReference type="EMBL" id="CM026421">
    <property type="protein sequence ID" value="KAG0593233.1"/>
    <property type="molecule type" value="Genomic_DNA"/>
</dbReference>
<dbReference type="SUPFAM" id="SSF48371">
    <property type="entry name" value="ARM repeat"/>
    <property type="match status" value="1"/>
</dbReference>
<dbReference type="OrthoDB" id="422637at2759"/>
<keyword evidence="4" id="KW-1185">Reference proteome</keyword>
<evidence type="ECO:0000256" key="1">
    <source>
        <dbReference type="SAM" id="MobiDB-lite"/>
    </source>
</evidence>
<dbReference type="Pfam" id="PF13251">
    <property type="entry name" value="DUF4042"/>
    <property type="match status" value="1"/>
</dbReference>
<dbReference type="PANTHER" id="PTHR13366:SF0">
    <property type="entry name" value="HEAT REPEAT-CONTAINING PROTEIN 6"/>
    <property type="match status" value="1"/>
</dbReference>
<feature type="compositionally biased region" description="Polar residues" evidence="1">
    <location>
        <begin position="321"/>
        <end position="335"/>
    </location>
</feature>
<feature type="compositionally biased region" description="Basic and acidic residues" evidence="1">
    <location>
        <begin position="1109"/>
        <end position="1125"/>
    </location>
</feature>
<name>A0A8T0JE03_CERPU</name>